<accession>A0A9W6I5C0</accession>
<name>A0A9W6I5C0_9ACTN</name>
<dbReference type="RefSeq" id="WP_271219850.1">
    <property type="nucleotide sequence ID" value="NZ_BAAAVD010000016.1"/>
</dbReference>
<dbReference type="Proteomes" id="UP001143474">
    <property type="component" value="Unassembled WGS sequence"/>
</dbReference>
<dbReference type="InterPro" id="IPR028082">
    <property type="entry name" value="Peripla_BP_I"/>
</dbReference>
<evidence type="ECO:0000313" key="2">
    <source>
        <dbReference type="Proteomes" id="UP001143474"/>
    </source>
</evidence>
<comment type="caution">
    <text evidence="1">The sequence shown here is derived from an EMBL/GenBank/DDBJ whole genome shotgun (WGS) entry which is preliminary data.</text>
</comment>
<dbReference type="AlphaFoldDB" id="A0A9W6I5C0"/>
<organism evidence="1 2">
    <name type="scientific">Streptosporangium carneum</name>
    <dbReference type="NCBI Taxonomy" id="47481"/>
    <lineage>
        <taxon>Bacteria</taxon>
        <taxon>Bacillati</taxon>
        <taxon>Actinomycetota</taxon>
        <taxon>Actinomycetes</taxon>
        <taxon>Streptosporangiales</taxon>
        <taxon>Streptosporangiaceae</taxon>
        <taxon>Streptosporangium</taxon>
    </lineage>
</organism>
<dbReference type="Gene3D" id="3.40.50.2300">
    <property type="match status" value="1"/>
</dbReference>
<gene>
    <name evidence="1" type="ORF">GCM10017600_48750</name>
</gene>
<evidence type="ECO:0000313" key="1">
    <source>
        <dbReference type="EMBL" id="GLK11468.1"/>
    </source>
</evidence>
<reference evidence="1" key="2">
    <citation type="submission" date="2023-01" db="EMBL/GenBank/DDBJ databases">
        <authorList>
            <person name="Sun Q."/>
            <person name="Evtushenko L."/>
        </authorList>
    </citation>
    <scope>NUCLEOTIDE SEQUENCE</scope>
    <source>
        <strain evidence="1">VKM Ac-2007</strain>
    </source>
</reference>
<sequence>MTRPVRHTRAELDALVELVRAARPRLAVLTLGHGRDAASRAAVQAFAREWEAGGGQVLAVVDWPEQAASWLRPARRMTAGSPDGWVVAGAASGWAQMSRRLRHSTDWDPARTYGFAGLDDARVVELAGPGTLEGMRGVASDASTWEIGDPRDRPYRPSR</sequence>
<keyword evidence="2" id="KW-1185">Reference proteome</keyword>
<evidence type="ECO:0008006" key="3">
    <source>
        <dbReference type="Google" id="ProtNLM"/>
    </source>
</evidence>
<proteinExistence type="predicted"/>
<dbReference type="EMBL" id="BSEV01000011">
    <property type="protein sequence ID" value="GLK11468.1"/>
    <property type="molecule type" value="Genomic_DNA"/>
</dbReference>
<reference evidence="1" key="1">
    <citation type="journal article" date="2014" name="Int. J. Syst. Evol. Microbiol.">
        <title>Complete genome sequence of Corynebacterium casei LMG S-19264T (=DSM 44701T), isolated from a smear-ripened cheese.</title>
        <authorList>
            <consortium name="US DOE Joint Genome Institute (JGI-PGF)"/>
            <person name="Walter F."/>
            <person name="Albersmeier A."/>
            <person name="Kalinowski J."/>
            <person name="Ruckert C."/>
        </authorList>
    </citation>
    <scope>NUCLEOTIDE SEQUENCE</scope>
    <source>
        <strain evidence="1">VKM Ac-2007</strain>
    </source>
</reference>
<dbReference type="SUPFAM" id="SSF53822">
    <property type="entry name" value="Periplasmic binding protein-like I"/>
    <property type="match status" value="1"/>
</dbReference>
<protein>
    <recommendedName>
        <fullName evidence="3">Leucine-binding protein domain-containing protein</fullName>
    </recommendedName>
</protein>